<comment type="catalytic activity">
    <reaction evidence="1 12">
        <text>[(1-&gt;4)-alpha-D-glucosyl](n) + phosphate = [(1-&gt;4)-alpha-D-glucosyl](n-1) + alpha-D-glucose 1-phosphate</text>
        <dbReference type="Rhea" id="RHEA:41732"/>
        <dbReference type="Rhea" id="RHEA-COMP:9584"/>
        <dbReference type="Rhea" id="RHEA-COMP:9586"/>
        <dbReference type="ChEBI" id="CHEBI:15444"/>
        <dbReference type="ChEBI" id="CHEBI:43474"/>
        <dbReference type="ChEBI" id="CHEBI:58601"/>
        <dbReference type="EC" id="2.4.1.1"/>
    </reaction>
</comment>
<dbReference type="FunFam" id="3.40.50.2000:FF:000005">
    <property type="entry name" value="Alpha-1,4 glucan phosphorylase"/>
    <property type="match status" value="1"/>
</dbReference>
<gene>
    <name evidence="14" type="ORF">KC207_14930</name>
</gene>
<evidence type="ECO:0000313" key="15">
    <source>
        <dbReference type="Proteomes" id="UP000677016"/>
    </source>
</evidence>
<keyword evidence="15" id="KW-1185">Reference proteome</keyword>
<feature type="region of interest" description="Disordered" evidence="13">
    <location>
        <begin position="1"/>
        <end position="49"/>
    </location>
</feature>
<accession>A0A941DBF1</accession>
<evidence type="ECO:0000256" key="5">
    <source>
        <dbReference type="ARBA" id="ARBA00022600"/>
    </source>
</evidence>
<dbReference type="Pfam" id="PF00343">
    <property type="entry name" value="Phosphorylase"/>
    <property type="match status" value="1"/>
</dbReference>
<organism evidence="14 15">
    <name type="scientific">Phycicoccus avicenniae</name>
    <dbReference type="NCBI Taxonomy" id="2828860"/>
    <lineage>
        <taxon>Bacteria</taxon>
        <taxon>Bacillati</taxon>
        <taxon>Actinomycetota</taxon>
        <taxon>Actinomycetes</taxon>
        <taxon>Micrococcales</taxon>
        <taxon>Intrasporangiaceae</taxon>
        <taxon>Phycicoccus</taxon>
    </lineage>
</organism>
<evidence type="ECO:0000256" key="6">
    <source>
        <dbReference type="ARBA" id="ARBA00022676"/>
    </source>
</evidence>
<dbReference type="PROSITE" id="PS00102">
    <property type="entry name" value="PHOSPHORYLASE"/>
    <property type="match status" value="1"/>
</dbReference>
<evidence type="ECO:0000256" key="8">
    <source>
        <dbReference type="ARBA" id="ARBA00022898"/>
    </source>
</evidence>
<dbReference type="CDD" id="cd04300">
    <property type="entry name" value="GT35_Glycogen_Phosphorylase"/>
    <property type="match status" value="1"/>
</dbReference>
<comment type="function">
    <text evidence="12">Allosteric enzyme that catalyzes the rate-limiting step in glycogen catabolism, the phosphorolytic cleavage of glycogen to produce glucose-1-phosphate, and plays a central role in maintaining cellular and organismal glucose homeostasis.</text>
</comment>
<dbReference type="InterPro" id="IPR000811">
    <property type="entry name" value="Glyco_trans_35"/>
</dbReference>
<evidence type="ECO:0000256" key="7">
    <source>
        <dbReference type="ARBA" id="ARBA00022679"/>
    </source>
</evidence>
<comment type="similarity">
    <text evidence="3 12">Belongs to the glycogen phosphorylase family.</text>
</comment>
<evidence type="ECO:0000256" key="11">
    <source>
        <dbReference type="PIRSR" id="PIRSR000460-1"/>
    </source>
</evidence>
<dbReference type="InterPro" id="IPR035090">
    <property type="entry name" value="Pyridoxal_P_attach_site"/>
</dbReference>
<keyword evidence="7 12" id="KW-0808">Transferase</keyword>
<evidence type="ECO:0000256" key="12">
    <source>
        <dbReference type="RuleBase" id="RU000587"/>
    </source>
</evidence>
<dbReference type="Gene3D" id="3.40.50.2000">
    <property type="entry name" value="Glycogen Phosphorylase B"/>
    <property type="match status" value="2"/>
</dbReference>
<dbReference type="PANTHER" id="PTHR11468:SF3">
    <property type="entry name" value="GLYCOGEN PHOSPHORYLASE, LIVER FORM"/>
    <property type="match status" value="1"/>
</dbReference>
<evidence type="ECO:0000256" key="2">
    <source>
        <dbReference type="ARBA" id="ARBA00001933"/>
    </source>
</evidence>
<comment type="function">
    <text evidence="10">Phosphorylase is an important allosteric enzyme in carbohydrate metabolism. Enzymes from different sources differ in their regulatory mechanisms and in their natural substrates. However, all known phosphorylases share catalytic and structural properties.</text>
</comment>
<evidence type="ECO:0000256" key="3">
    <source>
        <dbReference type="ARBA" id="ARBA00006047"/>
    </source>
</evidence>
<keyword evidence="5" id="KW-0321">Glycogen metabolism</keyword>
<dbReference type="RefSeq" id="WP_211604110.1">
    <property type="nucleotide sequence ID" value="NZ_JAGSNF010000021.1"/>
</dbReference>
<evidence type="ECO:0000256" key="9">
    <source>
        <dbReference type="ARBA" id="ARBA00023277"/>
    </source>
</evidence>
<keyword evidence="6 12" id="KW-0328">Glycosyltransferase</keyword>
<comment type="caution">
    <text evidence="14">The sequence shown here is derived from an EMBL/GenBank/DDBJ whole genome shotgun (WGS) entry which is preliminary data.</text>
</comment>
<dbReference type="AlphaFoldDB" id="A0A941DBF1"/>
<dbReference type="EMBL" id="JAGSNF010000021">
    <property type="protein sequence ID" value="MBR7744588.1"/>
    <property type="molecule type" value="Genomic_DNA"/>
</dbReference>
<dbReference type="GO" id="GO:0008184">
    <property type="term" value="F:glycogen phosphorylase activity"/>
    <property type="evidence" value="ECO:0007669"/>
    <property type="project" value="InterPro"/>
</dbReference>
<dbReference type="Proteomes" id="UP000677016">
    <property type="component" value="Unassembled WGS sequence"/>
</dbReference>
<dbReference type="InterPro" id="IPR011833">
    <property type="entry name" value="Glycg_phsphrylas"/>
</dbReference>
<protein>
    <recommendedName>
        <fullName evidence="12">Alpha-1,4 glucan phosphorylase</fullName>
        <ecNumber evidence="12">2.4.1.1</ecNumber>
    </recommendedName>
</protein>
<evidence type="ECO:0000256" key="13">
    <source>
        <dbReference type="SAM" id="MobiDB-lite"/>
    </source>
</evidence>
<name>A0A941DBF1_9MICO</name>
<keyword evidence="9 12" id="KW-0119">Carbohydrate metabolism</keyword>
<dbReference type="GO" id="GO:0005737">
    <property type="term" value="C:cytoplasm"/>
    <property type="evidence" value="ECO:0007669"/>
    <property type="project" value="TreeGrafter"/>
</dbReference>
<feature type="modified residue" description="N6-(pyridoxal phosphate)lysine" evidence="11">
    <location>
        <position position="711"/>
    </location>
</feature>
<evidence type="ECO:0000256" key="1">
    <source>
        <dbReference type="ARBA" id="ARBA00001275"/>
    </source>
</evidence>
<reference evidence="14" key="1">
    <citation type="submission" date="2021-04" db="EMBL/GenBank/DDBJ databases">
        <title>Phycicoccus avicenniae sp. nov., a novel endophytic actinomycetes isolated from branch of Avicennia mariana.</title>
        <authorList>
            <person name="Tuo L."/>
        </authorList>
    </citation>
    <scope>NUCLEOTIDE SEQUENCE</scope>
    <source>
        <strain evidence="14">BSK3Z-2</strain>
    </source>
</reference>
<proteinExistence type="inferred from homology"/>
<dbReference type="NCBIfam" id="TIGR02093">
    <property type="entry name" value="P_ylase"/>
    <property type="match status" value="1"/>
</dbReference>
<evidence type="ECO:0000256" key="10">
    <source>
        <dbReference type="ARBA" id="ARBA00025174"/>
    </source>
</evidence>
<dbReference type="PANTHER" id="PTHR11468">
    <property type="entry name" value="GLYCOGEN PHOSPHORYLASE"/>
    <property type="match status" value="1"/>
</dbReference>
<sequence length="857" mass="96004">MSEPVPTASTLPAQPPADPAVVSDETPSTDARRIGPTFRTSHPLASGPVVQPAPTVDGFVETFLGELNYGQGVLLSQSTVNDQYLALARTVRRYLMADWLETGARRRQAQQKTVAYLSAEYLLGRQLGNNLLATNLQDVADAAMSRCGIDIASLRAQEVEPGLGNGGLGRLAACFVDSLATMDVPCIGYGIRYEYGIFRQTFEGDRQVEVPDSWLSLGSPWEFPHPERQVLVHFGGRTEEVTDENGRVVCRWVPDWNVVGMPYHYMVPGHRNGVVNTLRLWSAKATQAFDLQIFNSGDYAEAVRAQTFAENISKVLYPEDSTPQGKELRLQQQYFFVACSLHDFIDNTLPHDFDLRRLPERLVVQLNDTHPVIAIPELMRILVDRKGFDWDEAWDITKRCFAYTCHTLLPEALEVWSVELLGRLLPRHLEIIYRINEEFLEEVREAFPGDEMLVRRMSVIAEHPERSVRMAYLATVAGSKVNGVAELHSQLLRDKVLPDFSRMWPDKFTNVTNGITPRRFVLLANRRLSDLVTDTIGDGWVTDLDRLRELEPYADDASFRAAFREVKQGNKERLAALLRVRDGLEIPQDSMLDVMVKRLHEYKRQTLKLLHIVSLYDDVVSGRVAAEDLTPRTVVFGAKAAPGYHLAKEIIFLVNAVADTVNADPRVAGRLSVAFPANYNVTLAEKLIPAADLSEQISLAGKEASGTGNMKFALNGALTIGTDDGANVEIRRLVGDDHFFLFGMTEPEVERLRPGYTPSMYYEEDARLRSTIDLLASGHFTGGDRQAVAPVIDNLLHQDAFMALADFRSYLDAQERVEAAYADPDAWSRSAILNVARSGFFSSDRSMRDYLDRIWHA</sequence>
<dbReference type="SUPFAM" id="SSF53756">
    <property type="entry name" value="UDP-Glycosyltransferase/glycogen phosphorylase"/>
    <property type="match status" value="1"/>
</dbReference>
<dbReference type="EC" id="2.4.1.1" evidence="12"/>
<keyword evidence="8 11" id="KW-0663">Pyridoxal phosphate</keyword>
<dbReference type="GO" id="GO:0005980">
    <property type="term" value="P:glycogen catabolic process"/>
    <property type="evidence" value="ECO:0007669"/>
    <property type="project" value="TreeGrafter"/>
</dbReference>
<evidence type="ECO:0000256" key="4">
    <source>
        <dbReference type="ARBA" id="ARBA00022553"/>
    </source>
</evidence>
<dbReference type="FunFam" id="3.40.50.2000:FF:000153">
    <property type="entry name" value="Alpha-1,4 glucan phosphorylase"/>
    <property type="match status" value="1"/>
</dbReference>
<evidence type="ECO:0000313" key="14">
    <source>
        <dbReference type="EMBL" id="MBR7744588.1"/>
    </source>
</evidence>
<comment type="cofactor">
    <cofactor evidence="2 12">
        <name>pyridoxal 5'-phosphate</name>
        <dbReference type="ChEBI" id="CHEBI:597326"/>
    </cofactor>
</comment>
<dbReference type="GO" id="GO:0030170">
    <property type="term" value="F:pyridoxal phosphate binding"/>
    <property type="evidence" value="ECO:0007669"/>
    <property type="project" value="InterPro"/>
</dbReference>
<dbReference type="PIRSF" id="PIRSF000460">
    <property type="entry name" value="Pprylas_GlgP"/>
    <property type="match status" value="1"/>
</dbReference>
<keyword evidence="4" id="KW-0597">Phosphoprotein</keyword>